<evidence type="ECO:0000313" key="3">
    <source>
        <dbReference type="Proteomes" id="UP000000555"/>
    </source>
</evidence>
<dbReference type="GO" id="GO:0097367">
    <property type="term" value="F:carbohydrate derivative binding"/>
    <property type="evidence" value="ECO:0007669"/>
    <property type="project" value="InterPro"/>
</dbReference>
<organism evidence="2 3">
    <name type="scientific">Caldanaerobacter subterraneus subsp. tengcongensis (strain DSM 15242 / JCM 11007 / NBRC 100824 / MB4)</name>
    <name type="common">Thermoanaerobacter tengcongensis</name>
    <dbReference type="NCBI Taxonomy" id="273068"/>
    <lineage>
        <taxon>Bacteria</taxon>
        <taxon>Bacillati</taxon>
        <taxon>Bacillota</taxon>
        <taxon>Clostridia</taxon>
        <taxon>Thermoanaerobacterales</taxon>
        <taxon>Thermoanaerobacteraceae</taxon>
        <taxon>Caldanaerobacter</taxon>
    </lineage>
</organism>
<sequence length="216" mass="23806">MKKSLNWGMLDELVSRFPELKYLESSIKTAAEVIIESYEKGGKLLVCGNGGSAADSEHIVGELLKGFMKKRLLNVETINKLKKFDFPWGNILAEKLQGGLPAISLTAHTAFLTAFMNDVDPDLVFAQQVLALGKKEDVLIALTTSGNSKNILYALYTAKALEMTSICFTGESGGKAKEICDVLLNVPANVTHKVQEYHLPIYHALCGIIEEYFFEE</sequence>
<evidence type="ECO:0000313" key="2">
    <source>
        <dbReference type="EMBL" id="AAM24021.1"/>
    </source>
</evidence>
<dbReference type="InterPro" id="IPR035461">
    <property type="entry name" value="GmhA/DiaA"/>
</dbReference>
<keyword evidence="2" id="KW-0413">Isomerase</keyword>
<reference evidence="2 3" key="1">
    <citation type="journal article" date="2002" name="Genome Res.">
        <title>A complete sequence of the T. tengcongensis genome.</title>
        <authorList>
            <person name="Bao Q."/>
            <person name="Tian Y."/>
            <person name="Li W."/>
            <person name="Xu Z."/>
            <person name="Xuan Z."/>
            <person name="Hu S."/>
            <person name="Dong W."/>
            <person name="Yang J."/>
            <person name="Chen Y."/>
            <person name="Xue Y."/>
            <person name="Xu Y."/>
            <person name="Lai X."/>
            <person name="Huang L."/>
            <person name="Dong X."/>
            <person name="Ma Y."/>
            <person name="Ling L."/>
            <person name="Tan H."/>
            <person name="Chen R."/>
            <person name="Wang J."/>
            <person name="Yu J."/>
            <person name="Yang H."/>
        </authorList>
    </citation>
    <scope>NUCLEOTIDE SEQUENCE [LARGE SCALE GENOMIC DNA]</scope>
    <source>
        <strain evidence="3">DSM 15242 / JCM 11007 / NBRC 100824 / MB4</strain>
    </source>
</reference>
<dbReference type="STRING" id="273068.TTE0762"/>
<accession>Q8RBQ2</accession>
<dbReference type="SUPFAM" id="SSF53697">
    <property type="entry name" value="SIS domain"/>
    <property type="match status" value="1"/>
</dbReference>
<dbReference type="GO" id="GO:1901135">
    <property type="term" value="P:carbohydrate derivative metabolic process"/>
    <property type="evidence" value="ECO:0007669"/>
    <property type="project" value="InterPro"/>
</dbReference>
<gene>
    <name evidence="2" type="primary">GmhA</name>
    <name evidence="2" type="ordered locus">TTE0762</name>
</gene>
<dbReference type="Pfam" id="PF13580">
    <property type="entry name" value="SIS_2"/>
    <property type="match status" value="2"/>
</dbReference>
<dbReference type="InterPro" id="IPR001347">
    <property type="entry name" value="SIS_dom"/>
</dbReference>
<dbReference type="CDD" id="cd05006">
    <property type="entry name" value="SIS_GmhA"/>
    <property type="match status" value="1"/>
</dbReference>
<dbReference type="InterPro" id="IPR046348">
    <property type="entry name" value="SIS_dom_sf"/>
</dbReference>
<protein>
    <submittedName>
        <fullName evidence="2">Phosphoheptose isomerase</fullName>
    </submittedName>
</protein>
<dbReference type="EMBL" id="AE008691">
    <property type="protein sequence ID" value="AAM24021.1"/>
    <property type="molecule type" value="Genomic_DNA"/>
</dbReference>
<dbReference type="AlphaFoldDB" id="Q8RBQ2"/>
<feature type="domain" description="SIS" evidence="1">
    <location>
        <begin position="34"/>
        <end position="216"/>
    </location>
</feature>
<dbReference type="PROSITE" id="PS51464">
    <property type="entry name" value="SIS"/>
    <property type="match status" value="1"/>
</dbReference>
<dbReference type="PANTHER" id="PTHR30390:SF6">
    <property type="entry name" value="DNAA INITIATOR-ASSOCIATING PROTEIN DIAA"/>
    <property type="match status" value="1"/>
</dbReference>
<dbReference type="Proteomes" id="UP000000555">
    <property type="component" value="Chromosome"/>
</dbReference>
<dbReference type="Gene3D" id="3.40.50.10490">
    <property type="entry name" value="Glucose-6-phosphate isomerase like protein, domain 1"/>
    <property type="match status" value="1"/>
</dbReference>
<evidence type="ECO:0000259" key="1">
    <source>
        <dbReference type="PROSITE" id="PS51464"/>
    </source>
</evidence>
<keyword evidence="3" id="KW-1185">Reference proteome</keyword>
<proteinExistence type="predicted"/>
<dbReference type="GO" id="GO:0016853">
    <property type="term" value="F:isomerase activity"/>
    <property type="evidence" value="ECO:0007669"/>
    <property type="project" value="UniProtKB-KW"/>
</dbReference>
<dbReference type="OrthoDB" id="9781311at2"/>
<dbReference type="HOGENOM" id="CLU_080999_2_0_9"/>
<dbReference type="PANTHER" id="PTHR30390">
    <property type="entry name" value="SEDOHEPTULOSE 7-PHOSPHATE ISOMERASE / DNAA INITIATOR-ASSOCIATING FACTOR FOR REPLICATION INITIATION"/>
    <property type="match status" value="1"/>
</dbReference>
<name>Q8RBQ2_CALS4</name>
<dbReference type="InterPro" id="IPR050099">
    <property type="entry name" value="SIS_GmhA/DiaA_subfam"/>
</dbReference>
<dbReference type="eggNOG" id="COG0279">
    <property type="taxonomic scope" value="Bacteria"/>
</dbReference>
<dbReference type="RefSeq" id="WP_011025159.1">
    <property type="nucleotide sequence ID" value="NC_003869.1"/>
</dbReference>
<dbReference type="KEGG" id="tte:TTE0762"/>